<proteinExistence type="predicted"/>
<dbReference type="PROSITE" id="PS51257">
    <property type="entry name" value="PROKAR_LIPOPROTEIN"/>
    <property type="match status" value="1"/>
</dbReference>
<name>A0A1Y3MHP6_9BACI</name>
<dbReference type="Proteomes" id="UP000195321">
    <property type="component" value="Unassembled WGS sequence"/>
</dbReference>
<dbReference type="RefSeq" id="WP_088094212.1">
    <property type="nucleotide sequence ID" value="NZ_JBALMA010000111.1"/>
</dbReference>
<protein>
    <recommendedName>
        <fullName evidence="4">Lipoprotein</fullName>
    </recommendedName>
</protein>
<keyword evidence="1" id="KW-0732">Signal</keyword>
<dbReference type="AlphaFoldDB" id="A0A1Y3MHP6"/>
<evidence type="ECO:0000256" key="1">
    <source>
        <dbReference type="SAM" id="SignalP"/>
    </source>
</evidence>
<evidence type="ECO:0000313" key="3">
    <source>
        <dbReference type="Proteomes" id="UP000195321"/>
    </source>
</evidence>
<evidence type="ECO:0000313" key="2">
    <source>
        <dbReference type="EMBL" id="OUM47960.1"/>
    </source>
</evidence>
<feature type="signal peptide" evidence="1">
    <location>
        <begin position="1"/>
        <end position="20"/>
    </location>
</feature>
<feature type="chain" id="PRO_5013322690" description="Lipoprotein" evidence="1">
    <location>
        <begin position="21"/>
        <end position="372"/>
    </location>
</feature>
<comment type="caution">
    <text evidence="2">The sequence shown here is derived from an EMBL/GenBank/DDBJ whole genome shotgun (WGS) entry which is preliminary data.</text>
</comment>
<gene>
    <name evidence="2" type="ORF">BW425_15800</name>
</gene>
<sequence length="372" mass="42848">MVKRSLFLSISLICFTILSACNVTKDTSKGISKIEQEKTGIFTKFSPDYNRFYLPSSSNKVMYMTVDDGSKSGMPNKLIEYDYVNKEVKEVFQSKLKSPNMQGQQANKDWILWTDTDEFGSQSILYVKNIHNGKHKKLYETNAPIDANLYQHFVTWTEIDPIKKLGYIKVYDLKNDTVKTIATTNSYDSAYSVSHMNQGKLVYSDGDGNTTNLYLYDLKSGETLVYPIPHKFINNIRIIGNKIFYATFPSPDQWYPESYFIVNMETKDVKPFQLDGIDGDTNNNIGLMYAFQDYMVFQTSTQQVWIYKLQDEGYKKQKLDVSYPFQTSMSEGLDINIICEKKGSDSRYIMSLASKDVNTTFQKLPIEPYKTN</sequence>
<organism evidence="2 3">
    <name type="scientific">Bacillus pseudomycoides</name>
    <dbReference type="NCBI Taxonomy" id="64104"/>
    <lineage>
        <taxon>Bacteria</taxon>
        <taxon>Bacillati</taxon>
        <taxon>Bacillota</taxon>
        <taxon>Bacilli</taxon>
        <taxon>Bacillales</taxon>
        <taxon>Bacillaceae</taxon>
        <taxon>Bacillus</taxon>
        <taxon>Bacillus cereus group</taxon>
    </lineage>
</organism>
<dbReference type="SUPFAM" id="SSF82171">
    <property type="entry name" value="DPP6 N-terminal domain-like"/>
    <property type="match status" value="1"/>
</dbReference>
<dbReference type="EMBL" id="MWPX01000017">
    <property type="protein sequence ID" value="OUM47960.1"/>
    <property type="molecule type" value="Genomic_DNA"/>
</dbReference>
<accession>A0A1Y3MHP6</accession>
<reference evidence="2 3" key="1">
    <citation type="submission" date="2017-02" db="EMBL/GenBank/DDBJ databases">
        <title>Bacillus pseudomycoides isolate FSL K6-0042.</title>
        <authorList>
            <person name="Kovac J."/>
        </authorList>
    </citation>
    <scope>NUCLEOTIDE SEQUENCE [LARGE SCALE GENOMIC DNA]</scope>
    <source>
        <strain evidence="2 3">FSL K6-0042</strain>
    </source>
</reference>
<evidence type="ECO:0008006" key="4">
    <source>
        <dbReference type="Google" id="ProtNLM"/>
    </source>
</evidence>